<dbReference type="GO" id="GO:0006352">
    <property type="term" value="P:DNA-templated transcription initiation"/>
    <property type="evidence" value="ECO:0007669"/>
    <property type="project" value="InterPro"/>
</dbReference>
<dbReference type="EMBL" id="JAOSHN010000005">
    <property type="protein sequence ID" value="MCU7379148.1"/>
    <property type="molecule type" value="Genomic_DNA"/>
</dbReference>
<evidence type="ECO:0000313" key="2">
    <source>
        <dbReference type="EMBL" id="MCU7379148.1"/>
    </source>
</evidence>
<reference evidence="2" key="1">
    <citation type="submission" date="2022-09" db="EMBL/GenBank/DDBJ databases">
        <title>Culturomic study of gut microbiota in children with autism spectrum disorder.</title>
        <authorList>
            <person name="Efimov B.A."/>
            <person name="Chaplin A.V."/>
            <person name="Sokolova S.R."/>
            <person name="Pikina A.P."/>
            <person name="Korzhanova M."/>
            <person name="Belova V."/>
            <person name="Korostin D."/>
        </authorList>
    </citation>
    <scope>NUCLEOTIDE SEQUENCE</scope>
    <source>
        <strain evidence="2">ASD5510</strain>
    </source>
</reference>
<proteinExistence type="predicted"/>
<dbReference type="AlphaFoldDB" id="A0A9J6QU64"/>
<gene>
    <name evidence="2" type="ORF">OBO34_12405</name>
</gene>
<feature type="domain" description="RNA polymerase sigma-70 region 2" evidence="1">
    <location>
        <begin position="16"/>
        <end position="54"/>
    </location>
</feature>
<protein>
    <recommendedName>
        <fullName evidence="1">RNA polymerase sigma-70 region 2 domain-containing protein</fullName>
    </recommendedName>
</protein>
<sequence length="60" mass="6904">MAPSEFKTTSSLITALFERYKVSMQRIAHGILKNANKADDAVQDAMIKIIKNIHIIWKRF</sequence>
<dbReference type="Pfam" id="PF04542">
    <property type="entry name" value="Sigma70_r2"/>
    <property type="match status" value="1"/>
</dbReference>
<evidence type="ECO:0000259" key="1">
    <source>
        <dbReference type="Pfam" id="PF04542"/>
    </source>
</evidence>
<dbReference type="SUPFAM" id="SSF88946">
    <property type="entry name" value="Sigma2 domain of RNA polymerase sigma factors"/>
    <property type="match status" value="1"/>
</dbReference>
<dbReference type="InterPro" id="IPR007627">
    <property type="entry name" value="RNA_pol_sigma70_r2"/>
</dbReference>
<dbReference type="Gene3D" id="1.10.1740.10">
    <property type="match status" value="1"/>
</dbReference>
<comment type="caution">
    <text evidence="2">The sequence shown here is derived from an EMBL/GenBank/DDBJ whole genome shotgun (WGS) entry which is preliminary data.</text>
</comment>
<evidence type="ECO:0000313" key="3">
    <source>
        <dbReference type="Proteomes" id="UP001065549"/>
    </source>
</evidence>
<dbReference type="RefSeq" id="WP_253020051.1">
    <property type="nucleotide sequence ID" value="NZ_JAJAGH010000014.1"/>
</dbReference>
<dbReference type="GO" id="GO:0003700">
    <property type="term" value="F:DNA-binding transcription factor activity"/>
    <property type="evidence" value="ECO:0007669"/>
    <property type="project" value="InterPro"/>
</dbReference>
<keyword evidence="3" id="KW-1185">Reference proteome</keyword>
<dbReference type="Proteomes" id="UP001065549">
    <property type="component" value="Unassembled WGS sequence"/>
</dbReference>
<name>A0A9J6QU64_9FIRM</name>
<dbReference type="InterPro" id="IPR013325">
    <property type="entry name" value="RNA_pol_sigma_r2"/>
</dbReference>
<accession>A0A9J6QU64</accession>
<organism evidence="2 3">
    <name type="scientific">Hominibacterium faecale</name>
    <dbReference type="NCBI Taxonomy" id="2839743"/>
    <lineage>
        <taxon>Bacteria</taxon>
        <taxon>Bacillati</taxon>
        <taxon>Bacillota</taxon>
        <taxon>Clostridia</taxon>
        <taxon>Peptostreptococcales</taxon>
        <taxon>Anaerovoracaceae</taxon>
        <taxon>Hominibacterium</taxon>
    </lineage>
</organism>